<dbReference type="RefSeq" id="XP_007411890.1">
    <property type="nucleotide sequence ID" value="XM_007411828.1"/>
</dbReference>
<protein>
    <submittedName>
        <fullName evidence="2">Uncharacterized protein</fullName>
    </submittedName>
</protein>
<dbReference type="EMBL" id="GL883116">
    <property type="protein sequence ID" value="EGG04799.1"/>
    <property type="molecule type" value="Genomic_DNA"/>
</dbReference>
<feature type="compositionally biased region" description="Polar residues" evidence="1">
    <location>
        <begin position="19"/>
        <end position="29"/>
    </location>
</feature>
<dbReference type="AlphaFoldDB" id="F4RS61"/>
<gene>
    <name evidence="2" type="ORF">MELLADRAFT_56579</name>
</gene>
<dbReference type="InParanoid" id="F4RS61"/>
<accession>F4RS61</accession>
<evidence type="ECO:0000313" key="2">
    <source>
        <dbReference type="EMBL" id="EGG04799.1"/>
    </source>
</evidence>
<feature type="region of interest" description="Disordered" evidence="1">
    <location>
        <begin position="1"/>
        <end position="57"/>
    </location>
</feature>
<proteinExistence type="predicted"/>
<feature type="compositionally biased region" description="Polar residues" evidence="1">
    <location>
        <begin position="38"/>
        <end position="55"/>
    </location>
</feature>
<evidence type="ECO:0000313" key="3">
    <source>
        <dbReference type="Proteomes" id="UP000001072"/>
    </source>
</evidence>
<keyword evidence="3" id="KW-1185">Reference proteome</keyword>
<dbReference type="GeneID" id="18929046"/>
<dbReference type="Proteomes" id="UP000001072">
    <property type="component" value="Unassembled WGS sequence"/>
</dbReference>
<dbReference type="KEGG" id="mlr:MELLADRAFT_56579"/>
<dbReference type="HOGENOM" id="CLU_2705323_0_0_1"/>
<sequence>MAPGCFNPLLNKPHDSADDTSIPSKNTGQIKMPAGNRKASQQHCQSGESGFNASVVQGDGLGETKEMMHFDDF</sequence>
<dbReference type="VEuPathDB" id="FungiDB:MELLADRAFT_56579"/>
<reference evidence="3" key="1">
    <citation type="journal article" date="2011" name="Proc. Natl. Acad. Sci. U.S.A.">
        <title>Obligate biotrophy features unraveled by the genomic analysis of rust fungi.</title>
        <authorList>
            <person name="Duplessis S."/>
            <person name="Cuomo C.A."/>
            <person name="Lin Y.-C."/>
            <person name="Aerts A."/>
            <person name="Tisserant E."/>
            <person name="Veneault-Fourrey C."/>
            <person name="Joly D.L."/>
            <person name="Hacquard S."/>
            <person name="Amselem J."/>
            <person name="Cantarel B.L."/>
            <person name="Chiu R."/>
            <person name="Coutinho P.M."/>
            <person name="Feau N."/>
            <person name="Field M."/>
            <person name="Frey P."/>
            <person name="Gelhaye E."/>
            <person name="Goldberg J."/>
            <person name="Grabherr M.G."/>
            <person name="Kodira C.D."/>
            <person name="Kohler A."/>
            <person name="Kuees U."/>
            <person name="Lindquist E.A."/>
            <person name="Lucas S.M."/>
            <person name="Mago R."/>
            <person name="Mauceli E."/>
            <person name="Morin E."/>
            <person name="Murat C."/>
            <person name="Pangilinan J.L."/>
            <person name="Park R."/>
            <person name="Pearson M."/>
            <person name="Quesneville H."/>
            <person name="Rouhier N."/>
            <person name="Sakthikumar S."/>
            <person name="Salamov A.A."/>
            <person name="Schmutz J."/>
            <person name="Selles B."/>
            <person name="Shapiro H."/>
            <person name="Tanguay P."/>
            <person name="Tuskan G.A."/>
            <person name="Henrissat B."/>
            <person name="Van de Peer Y."/>
            <person name="Rouze P."/>
            <person name="Ellis J.G."/>
            <person name="Dodds P.N."/>
            <person name="Schein J.E."/>
            <person name="Zhong S."/>
            <person name="Hamelin R.C."/>
            <person name="Grigoriev I.V."/>
            <person name="Szabo L.J."/>
            <person name="Martin F."/>
        </authorList>
    </citation>
    <scope>NUCLEOTIDE SEQUENCE [LARGE SCALE GENOMIC DNA]</scope>
    <source>
        <strain evidence="3">98AG31 / pathotype 3-4-7</strain>
    </source>
</reference>
<organism evidence="3">
    <name type="scientific">Melampsora larici-populina (strain 98AG31 / pathotype 3-4-7)</name>
    <name type="common">Poplar leaf rust fungus</name>
    <dbReference type="NCBI Taxonomy" id="747676"/>
    <lineage>
        <taxon>Eukaryota</taxon>
        <taxon>Fungi</taxon>
        <taxon>Dikarya</taxon>
        <taxon>Basidiomycota</taxon>
        <taxon>Pucciniomycotina</taxon>
        <taxon>Pucciniomycetes</taxon>
        <taxon>Pucciniales</taxon>
        <taxon>Melampsoraceae</taxon>
        <taxon>Melampsora</taxon>
    </lineage>
</organism>
<evidence type="ECO:0000256" key="1">
    <source>
        <dbReference type="SAM" id="MobiDB-lite"/>
    </source>
</evidence>
<name>F4RS61_MELLP</name>